<evidence type="ECO:0000256" key="1">
    <source>
        <dbReference type="SAM" id="SignalP"/>
    </source>
</evidence>
<comment type="caution">
    <text evidence="2">The sequence shown here is derived from an EMBL/GenBank/DDBJ whole genome shotgun (WGS) entry which is preliminary data.</text>
</comment>
<evidence type="ECO:0000313" key="3">
    <source>
        <dbReference type="Proteomes" id="UP001367316"/>
    </source>
</evidence>
<dbReference type="EMBL" id="JBBPBF010000040">
    <property type="protein sequence ID" value="KAK7607022.1"/>
    <property type="molecule type" value="Genomic_DNA"/>
</dbReference>
<accession>A0ABR1MVN8</accession>
<dbReference type="Proteomes" id="UP001367316">
    <property type="component" value="Unassembled WGS sequence"/>
</dbReference>
<sequence length="289" mass="31911">MLSLVACLFACLTSIPVCIDATLFRPTHLCLSIYLSTCLSLLSSTVHERHHTTTWNRIPLYVRTYYTIMPSLSCQTIQHNTMLNLSPACLPTPPHNTTSPCPSPFLPTHPPTADIPARIHRFDGGRLLRSRLSVCSSRVRSISVSCHPLARLVSISPRLYRTVAYLAHSHTQSSPSVRPSVRLCIFPLRAPSNHFFFFFFLFFFNSFVSVFVPPTNAGPVPVPVPMRACVNALVSSCLPAYRLVPRVFVDTIGRSRQRGAGRCGAGLGWAGRCVYGVCAWSIIHGNTSV</sequence>
<protein>
    <recommendedName>
        <fullName evidence="4">Secreted protein</fullName>
    </recommendedName>
</protein>
<name>A0ABR1MVN8_9PEZI</name>
<feature type="chain" id="PRO_5045595427" description="Secreted protein" evidence="1">
    <location>
        <begin position="22"/>
        <end position="289"/>
    </location>
</feature>
<reference evidence="2 3" key="1">
    <citation type="submission" date="2024-04" db="EMBL/GenBank/DDBJ databases">
        <title>Phyllosticta paracitricarpa is synonymous to the EU quarantine fungus P. citricarpa based on phylogenomic analyses.</title>
        <authorList>
            <consortium name="Lawrence Berkeley National Laboratory"/>
            <person name="Van ingen-buijs V.A."/>
            <person name="Van westerhoven A.C."/>
            <person name="Haridas S."/>
            <person name="Skiadas P."/>
            <person name="Martin F."/>
            <person name="Groenewald J.Z."/>
            <person name="Crous P.W."/>
            <person name="Seidl M.F."/>
        </authorList>
    </citation>
    <scope>NUCLEOTIDE SEQUENCE [LARGE SCALE GENOMIC DNA]</scope>
    <source>
        <strain evidence="2 3">CBS 141358</strain>
    </source>
</reference>
<keyword evidence="3" id="KW-1185">Reference proteome</keyword>
<gene>
    <name evidence="2" type="ORF">JOL62DRAFT_310891</name>
</gene>
<organism evidence="2 3">
    <name type="scientific">Phyllosticta paracitricarpa</name>
    <dbReference type="NCBI Taxonomy" id="2016321"/>
    <lineage>
        <taxon>Eukaryota</taxon>
        <taxon>Fungi</taxon>
        <taxon>Dikarya</taxon>
        <taxon>Ascomycota</taxon>
        <taxon>Pezizomycotina</taxon>
        <taxon>Dothideomycetes</taxon>
        <taxon>Dothideomycetes incertae sedis</taxon>
        <taxon>Botryosphaeriales</taxon>
        <taxon>Phyllostictaceae</taxon>
        <taxon>Phyllosticta</taxon>
    </lineage>
</organism>
<proteinExistence type="predicted"/>
<keyword evidence="1" id="KW-0732">Signal</keyword>
<evidence type="ECO:0000313" key="2">
    <source>
        <dbReference type="EMBL" id="KAK7607022.1"/>
    </source>
</evidence>
<evidence type="ECO:0008006" key="4">
    <source>
        <dbReference type="Google" id="ProtNLM"/>
    </source>
</evidence>
<feature type="signal peptide" evidence="1">
    <location>
        <begin position="1"/>
        <end position="21"/>
    </location>
</feature>